<reference evidence="12" key="2">
    <citation type="submission" date="2025-08" db="UniProtKB">
        <authorList>
            <consortium name="RefSeq"/>
        </authorList>
    </citation>
    <scope>IDENTIFICATION</scope>
    <source>
        <tissue evidence="12">Leaf</tissue>
    </source>
</reference>
<reference evidence="11" key="1">
    <citation type="journal article" date="2021" name="Nat. Commun.">
        <title>Genomic analyses provide insights into spinach domestication and the genetic basis of agronomic traits.</title>
        <authorList>
            <person name="Cai X."/>
            <person name="Sun X."/>
            <person name="Xu C."/>
            <person name="Sun H."/>
            <person name="Wang X."/>
            <person name="Ge C."/>
            <person name="Zhang Z."/>
            <person name="Wang Q."/>
            <person name="Fei Z."/>
            <person name="Jiao C."/>
            <person name="Wang Q."/>
        </authorList>
    </citation>
    <scope>NUCLEOTIDE SEQUENCE [LARGE SCALE GENOMIC DNA]</scope>
    <source>
        <strain evidence="11">cv. Varoflay</strain>
    </source>
</reference>
<dbReference type="Proteomes" id="UP000813463">
    <property type="component" value="Chromosome 3"/>
</dbReference>
<evidence type="ECO:0000259" key="10">
    <source>
        <dbReference type="Pfam" id="PF01490"/>
    </source>
</evidence>
<feature type="transmembrane region" description="Helical" evidence="9">
    <location>
        <begin position="305"/>
        <end position="327"/>
    </location>
</feature>
<comment type="subcellular location">
    <subcellularLocation>
        <location evidence="1">Membrane</location>
        <topology evidence="1">Multi-pass membrane protein</topology>
    </subcellularLocation>
</comment>
<evidence type="ECO:0000256" key="8">
    <source>
        <dbReference type="SAM" id="MobiDB-lite"/>
    </source>
</evidence>
<feature type="transmembrane region" description="Helical" evidence="9">
    <location>
        <begin position="192"/>
        <end position="216"/>
    </location>
</feature>
<evidence type="ECO:0000313" key="12">
    <source>
        <dbReference type="RefSeq" id="XP_056696337.1"/>
    </source>
</evidence>
<organism evidence="11 12">
    <name type="scientific">Spinacia oleracea</name>
    <name type="common">Spinach</name>
    <dbReference type="NCBI Taxonomy" id="3562"/>
    <lineage>
        <taxon>Eukaryota</taxon>
        <taxon>Viridiplantae</taxon>
        <taxon>Streptophyta</taxon>
        <taxon>Embryophyta</taxon>
        <taxon>Tracheophyta</taxon>
        <taxon>Spermatophyta</taxon>
        <taxon>Magnoliopsida</taxon>
        <taxon>eudicotyledons</taxon>
        <taxon>Gunneridae</taxon>
        <taxon>Pentapetalae</taxon>
        <taxon>Caryophyllales</taxon>
        <taxon>Chenopodiaceae</taxon>
        <taxon>Chenopodioideae</taxon>
        <taxon>Anserineae</taxon>
        <taxon>Spinacia</taxon>
    </lineage>
</organism>
<keyword evidence="6 9" id="KW-0472">Membrane</keyword>
<feature type="compositionally biased region" description="Polar residues" evidence="8">
    <location>
        <begin position="42"/>
        <end position="57"/>
    </location>
</feature>
<feature type="transmembrane region" description="Helical" evidence="9">
    <location>
        <begin position="494"/>
        <end position="513"/>
    </location>
</feature>
<feature type="transmembrane region" description="Helical" evidence="9">
    <location>
        <begin position="464"/>
        <end position="487"/>
    </location>
</feature>
<dbReference type="Pfam" id="PF01490">
    <property type="entry name" value="Aa_trans"/>
    <property type="match status" value="1"/>
</dbReference>
<feature type="transmembrane region" description="Helical" evidence="9">
    <location>
        <begin position="167"/>
        <end position="186"/>
    </location>
</feature>
<keyword evidence="2" id="KW-0813">Transport</keyword>
<evidence type="ECO:0000256" key="2">
    <source>
        <dbReference type="ARBA" id="ARBA00022448"/>
    </source>
</evidence>
<dbReference type="InterPro" id="IPR013057">
    <property type="entry name" value="AA_transpt_TM"/>
</dbReference>
<evidence type="ECO:0000256" key="1">
    <source>
        <dbReference type="ARBA" id="ARBA00004141"/>
    </source>
</evidence>
<evidence type="ECO:0000256" key="9">
    <source>
        <dbReference type="SAM" id="Phobius"/>
    </source>
</evidence>
<feature type="transmembrane region" description="Helical" evidence="9">
    <location>
        <begin position="519"/>
        <end position="543"/>
    </location>
</feature>
<feature type="region of interest" description="Disordered" evidence="8">
    <location>
        <begin position="1"/>
        <end position="57"/>
    </location>
</feature>
<keyword evidence="11" id="KW-1185">Reference proteome</keyword>
<keyword evidence="3 9" id="KW-0812">Transmembrane</keyword>
<dbReference type="PANTHER" id="PTHR22950:SF692">
    <property type="entry name" value="TRANSMEMBRANE AMINO ACID TRANSPORTER FAMILY PROTEIN"/>
    <property type="match status" value="1"/>
</dbReference>
<evidence type="ECO:0000256" key="4">
    <source>
        <dbReference type="ARBA" id="ARBA00022970"/>
    </source>
</evidence>
<gene>
    <name evidence="12" type="primary">LOC110799018</name>
</gene>
<keyword evidence="4" id="KW-0029">Amino-acid transport</keyword>
<feature type="compositionally biased region" description="Acidic residues" evidence="8">
    <location>
        <begin position="14"/>
        <end position="32"/>
    </location>
</feature>
<feature type="transmembrane region" description="Helical" evidence="9">
    <location>
        <begin position="347"/>
        <end position="368"/>
    </location>
</feature>
<feature type="transmembrane region" description="Helical" evidence="9">
    <location>
        <begin position="283"/>
        <end position="300"/>
    </location>
</feature>
<dbReference type="GeneID" id="110799018"/>
<feature type="transmembrane region" description="Helical" evidence="9">
    <location>
        <begin position="236"/>
        <end position="259"/>
    </location>
</feature>
<feature type="domain" description="Amino acid transporter transmembrane" evidence="10">
    <location>
        <begin position="161"/>
        <end position="542"/>
    </location>
</feature>
<feature type="compositionally biased region" description="Polar residues" evidence="8">
    <location>
        <begin position="1"/>
        <end position="12"/>
    </location>
</feature>
<name>A0ABM3RL38_SPIOL</name>
<sequence length="552" mass="59976">MKNSVSDQSFTFIESDDEDVEKASNQEEEDGNFSDSSSHSSLGNRQQSKPNSYTTSWPQSYRQSIDLYSSVPSPNIGFLGNSSLSRFGSSFLSSSLTQRHAAEVTKPLLPTAVDGQHHHHQRHSSHSLLPPVQSRKSSILRKADSEHKPSAFSHEFHGSRNSSFGQAVINGVNVLCGVGILSAPYAVKEGGWFSLAILFIFAILSFYTGLLLRYCLDSSPGLETYPDIGQAAFGRIGRIVISIILYMELYACCVEYIILESDNLSSIFPNAHLTLLGFELDSHLLFALAATLAVLPTCWLRDLSLLSYISVGGVIASVLVVLCLFWVGLVDQVGFVSKGSQLNLSTLPVALGLYGYCYSGHAVFPNIYTSMANRSQYPAFLLTSFIICTLMCAGAAVIGYLMFGESTESQFTLNMPSNLVASKVAIWTTVVNPFTKYALTMSPVAMCLEELIPSRHLKSQIYPILIRTALVISTLLVGLTIPFFGLVMALIGSLLTMLVTLILPCACFLSILWEKVTYLQVSACVLIIAVGAVSSAFGTYSALSKIIESLTV</sequence>
<keyword evidence="5 9" id="KW-1133">Transmembrane helix</keyword>
<evidence type="ECO:0000256" key="3">
    <source>
        <dbReference type="ARBA" id="ARBA00022692"/>
    </source>
</evidence>
<dbReference type="PANTHER" id="PTHR22950">
    <property type="entry name" value="AMINO ACID TRANSPORTER"/>
    <property type="match status" value="1"/>
</dbReference>
<evidence type="ECO:0000313" key="11">
    <source>
        <dbReference type="Proteomes" id="UP000813463"/>
    </source>
</evidence>
<evidence type="ECO:0000256" key="5">
    <source>
        <dbReference type="ARBA" id="ARBA00022989"/>
    </source>
</evidence>
<feature type="transmembrane region" description="Helical" evidence="9">
    <location>
        <begin position="380"/>
        <end position="403"/>
    </location>
</feature>
<accession>A0ABM3RL38</accession>
<comment type="similarity">
    <text evidence="7">Belongs to the amino acid/polyamine transporter 2 family. Amino acid/auxin permease (AAAP) (TC 2.A.18.5) subfamily.</text>
</comment>
<evidence type="ECO:0000256" key="7">
    <source>
        <dbReference type="ARBA" id="ARBA00049662"/>
    </source>
</evidence>
<feature type="region of interest" description="Disordered" evidence="8">
    <location>
        <begin position="114"/>
        <end position="133"/>
    </location>
</feature>
<proteinExistence type="inferred from homology"/>
<protein>
    <submittedName>
        <fullName evidence="12">Amino acid transporter AVT1C</fullName>
    </submittedName>
</protein>
<dbReference type="RefSeq" id="XP_056696337.1">
    <property type="nucleotide sequence ID" value="XM_056840359.1"/>
</dbReference>
<evidence type="ECO:0000256" key="6">
    <source>
        <dbReference type="ARBA" id="ARBA00023136"/>
    </source>
</evidence>